<feature type="compositionally biased region" description="Polar residues" evidence="2">
    <location>
        <begin position="330"/>
        <end position="350"/>
    </location>
</feature>
<sequence length="1441" mass="164761">MIKSRRIRKSPNEIERLLNEERQKRRKQRLLQVRNQDKQFATKIRQAVKNEKERQLQLLAKSVEIEFTLEKAEKLRRLQEEYEDSLQYVGDAQKTALYQPDNSLKNQQVKLEQAWKAEKRYVAALEKLRTQKEETEEEKTRHIQARQMALEVERSRAKEIASLPPPVNDKAQDLFDKNTTKRVQSTDRNAFVTTYYHLDGKVYADKAEKDEEEMNAREAAELEMDRLDHISKSQKREKFERMEKADLRHKEALKKEIIKKEYSSLLKDLSNLQKLDATRRSQALEKLPKRIFLASKLDEQNEENRQRNIEKALEKEFMQATDHLGDLSLFRQNEPPSSPTEQTSQLSYGNPVSDHLTTPEPAKPMSRINVRSSLSDITNDEEQAAEAHRPAALSKLLSRIQCQRQNVSTTSESEVESQAGYIGQEPQSINDLSLSEYTLRSQVMSDNEISDKGVIIPEREVVSIPYAKEEEDNESERSDSVQLLKGPPPPTTGKTSLEENLAEFNSLREQNLRIIDDTKERQTLLDKERFALEKQLKEIQEKKQVLEKMLSSSVNSTSSSKGSSRSSSSISLKIPKRADTPDSISSKSSSLVEKLARVEELRQRAELEHSRIQNSRSAGFEENISKIDEILAKIPTVDDRIEKAGRTLGKFEDLTTSLHSLQLSETDNRDSIAARESDVSAVLLRPPRVGTSITSGSSISIPEAFAYESSENSLKLGKDHDFFTKLQSRESSNVSSNYEKFVKLENHDPSKSSSRTDLEAGGNEIEEKYFTALNFTQRNNGDKTETSVNDVCNREEEEFMPLENEYQSLQEQIESKNSTALFEEGIRKSSSILSNKSDDVLEKSDSGSVKSAKKRLFDTSNPSNEHQQPVRRQDFSYSSSKDGGQNVEELVETVVSRYQEEKASERSTKEPEDSALVLSEYTIESTQSVLNTLDFNETQRDTIERAKQLLDRAEQYLESRKPSDNKEESNSKNNTNWSEELKNYKITSPERKKFAPFASTPAAFQKGDSILELTDMPSTIFSTESLSKALENKTESEHSSVASIRSDRKPTEHDKRSFSDTSPPPSPPPSPAIPLVKDTTNDEASNTQQEKVTSEDKFYPLLSFDSDPTDDTASIKNDNPSDSSDSTRYKDFPELFHFPILTELKNTLSIVDDEERDKSMPLSDSIRSFIPSGFLEEQRLSDVPEEEEVSDYFKLTQTPPSQLKNEEISKRGMHYFSPCSRGDSTLSFEAHEKSIISDSSKFSSSIFDSPASQSHKDSQLSTPSPKQRSLKPVVEVEEDDKESYAERKKRQLMKASEQRRAEAMERARHKMEKKLKEEKQLHDDMMERWKVGRSVNGKNLNANSSNSTNEDSSKSEEKPIKSNPKSNEKCKEEQMKKRTQRLYSRLEEVKKQQEVKNRQSEYAQNRERAKAYSKVILVYFLKQSSEIIILISSIIVETTRN</sequence>
<dbReference type="OrthoDB" id="6359887at2759"/>
<keyword evidence="4" id="KW-1185">Reference proteome</keyword>
<proteinExistence type="predicted"/>
<evidence type="ECO:0000256" key="2">
    <source>
        <dbReference type="SAM" id="MobiDB-lite"/>
    </source>
</evidence>
<feature type="compositionally biased region" description="Low complexity" evidence="2">
    <location>
        <begin position="1239"/>
        <end position="1249"/>
    </location>
</feature>
<reference evidence="3 4" key="1">
    <citation type="submission" date="2020-08" db="EMBL/GenBank/DDBJ databases">
        <authorList>
            <person name="Hejnol A."/>
        </authorList>
    </citation>
    <scope>NUCLEOTIDE SEQUENCE [LARGE SCALE GENOMIC DNA]</scope>
</reference>
<comment type="caution">
    <text evidence="3">The sequence shown here is derived from an EMBL/GenBank/DDBJ whole genome shotgun (WGS) entry which is preliminary data.</text>
</comment>
<feature type="compositionally biased region" description="Polar residues" evidence="2">
    <location>
        <begin position="1082"/>
        <end position="1091"/>
    </location>
</feature>
<feature type="compositionally biased region" description="Polar residues" evidence="2">
    <location>
        <begin position="1111"/>
        <end position="1124"/>
    </location>
</feature>
<feature type="region of interest" description="Disordered" evidence="2">
    <location>
        <begin position="1031"/>
        <end position="1128"/>
    </location>
</feature>
<dbReference type="EMBL" id="CAJFCJ010000011">
    <property type="protein sequence ID" value="CAD5119688.1"/>
    <property type="molecule type" value="Genomic_DNA"/>
</dbReference>
<feature type="region of interest" description="Disordered" evidence="2">
    <location>
        <begin position="552"/>
        <end position="589"/>
    </location>
</feature>
<feature type="region of interest" description="Disordered" evidence="2">
    <location>
        <begin position="465"/>
        <end position="496"/>
    </location>
</feature>
<accession>A0A7I8VTR3</accession>
<feature type="compositionally biased region" description="Basic and acidic residues" evidence="2">
    <location>
        <begin position="1045"/>
        <end position="1058"/>
    </location>
</feature>
<name>A0A7I8VTR3_9ANNE</name>
<evidence type="ECO:0000313" key="4">
    <source>
        <dbReference type="Proteomes" id="UP000549394"/>
    </source>
</evidence>
<feature type="compositionally biased region" description="Basic and acidic residues" evidence="2">
    <location>
        <begin position="1296"/>
        <end position="1306"/>
    </location>
</feature>
<evidence type="ECO:0000313" key="3">
    <source>
        <dbReference type="EMBL" id="CAD5119688.1"/>
    </source>
</evidence>
<feature type="compositionally biased region" description="Basic and acidic residues" evidence="2">
    <location>
        <begin position="1314"/>
        <end position="1330"/>
    </location>
</feature>
<dbReference type="Proteomes" id="UP000549394">
    <property type="component" value="Unassembled WGS sequence"/>
</dbReference>
<gene>
    <name evidence="3" type="ORF">DGYR_LOCUS7883</name>
</gene>
<feature type="region of interest" description="Disordered" evidence="2">
    <location>
        <begin position="957"/>
        <end position="984"/>
    </location>
</feature>
<feature type="compositionally biased region" description="Polar residues" evidence="2">
    <location>
        <begin position="858"/>
        <end position="867"/>
    </location>
</feature>
<evidence type="ECO:0000256" key="1">
    <source>
        <dbReference type="SAM" id="Coils"/>
    </source>
</evidence>
<feature type="region of interest" description="Disordered" evidence="2">
    <location>
        <begin position="838"/>
        <end position="887"/>
    </location>
</feature>
<feature type="compositionally biased region" description="Low complexity" evidence="2">
    <location>
        <begin position="552"/>
        <end position="571"/>
    </location>
</feature>
<organism evidence="3 4">
    <name type="scientific">Dimorphilus gyrociliatus</name>
    <dbReference type="NCBI Taxonomy" id="2664684"/>
    <lineage>
        <taxon>Eukaryota</taxon>
        <taxon>Metazoa</taxon>
        <taxon>Spiralia</taxon>
        <taxon>Lophotrochozoa</taxon>
        <taxon>Annelida</taxon>
        <taxon>Polychaeta</taxon>
        <taxon>Polychaeta incertae sedis</taxon>
        <taxon>Dinophilidae</taxon>
        <taxon>Dimorphilus</taxon>
    </lineage>
</organism>
<keyword evidence="1" id="KW-0175">Coiled coil</keyword>
<protein>
    <submittedName>
        <fullName evidence="3">DgyrCDS8281</fullName>
    </submittedName>
</protein>
<feature type="region of interest" description="Disordered" evidence="2">
    <location>
        <begin position="329"/>
        <end position="365"/>
    </location>
</feature>
<feature type="compositionally biased region" description="Basic and acidic residues" evidence="2">
    <location>
        <begin position="1351"/>
        <end position="1376"/>
    </location>
</feature>
<feature type="coiled-coil region" evidence="1">
    <location>
        <begin position="118"/>
        <end position="145"/>
    </location>
</feature>
<feature type="compositionally biased region" description="Basic and acidic residues" evidence="2">
    <location>
        <begin position="957"/>
        <end position="970"/>
    </location>
</feature>
<feature type="compositionally biased region" description="Pro residues" evidence="2">
    <location>
        <begin position="1062"/>
        <end position="1072"/>
    </location>
</feature>
<feature type="region of interest" description="Disordered" evidence="2">
    <location>
        <begin position="1239"/>
        <end position="1379"/>
    </location>
</feature>